<sequence>MYHSDGPPCILGRYRLLGRLMGKGNYARVEEAVHLDVDNAHVAVKMIDTHTVKDPYVLRHLEREAKVLQQLKHPNIMAIFEVLRTGSFYCMVTEPLYGGELCTHVNRQPRGHLDEATTLVFGAQLISAVAHMHALQVVHRDLKTKNIMLSKRGDHVKIVDFGLGRTWSRTRPLLTHCGSPGYAAPEIYQRDSLTRRPYGPEVDLWSLGVVLYYMAVGRMPFPPCRDKGRTAEERRRRLVAMISKGATDHHVKLMGHFSPEFRDLVQGLLTASVPRRMTLQQAIQHPWVANRLRARQLLNITYRLSSQERALVLAKVAILMKSTVQSIEAQWRQNRLGEVAAMCNILAHKQLSAYHAAWALRPVSPKRPGLMGAAGAASQPYRAKQADRQPLACRAGPSSEADDNEALVDQPPSSAYEGGEDDRQVSATSVTSLCSELANALPPPPRPLALLHAPLEHDDEDLDEHGDDGEDSDDDSSAGSATVVEATLEGGEELEGTTPTAETVQATQAAVEAEDTVEDSKAADTAGSDAKGRDTGMAKIDAYIVGCLLDDADGQEQLQPLPETRVMFYTETILDNIHAATATAPASAKLKEACTATVGTNSTAPAGALPIKSALASQTGLSAKTRKAVSFSIITTAQSADSVVLEQRRETGVQANLGNPYRHTVSATAGAGTLPQPDIQTSDAELLQQRPSKDVQTGEPVVVQSSTPQNCEGNSDLADGTSLPESDVCRGNSQTLKEMTEVVDQCSKPSKQDIKFDNKANAAKFFNTVPLSRKVSPEPKKNIYEGRRWPFRSPRLVYQRMKSQSKLSVAYLLDSQEHLVNITGKRGLSGAAVLPTGPTHSTMLPAHQEESGEEDALATHITSNAIQTRGNSSQRGKSTSKPTDSETNSAMNTSESRAHDDDKINQDSHNTKGPLHTVAEMVRTRLGAVKEKNTEKQQERAEPKARPKEKKSSATRYRRFFPNRYRVDLALVMTLERSRKLLLPSIHSPRTPPKQEK</sequence>
<dbReference type="SUPFAM" id="SSF56112">
    <property type="entry name" value="Protein kinase-like (PK-like)"/>
    <property type="match status" value="1"/>
</dbReference>
<dbReference type="InterPro" id="IPR008271">
    <property type="entry name" value="Ser/Thr_kinase_AS"/>
</dbReference>
<dbReference type="InParanoid" id="A0A6P8YUV0"/>
<evidence type="ECO:0000256" key="2">
    <source>
        <dbReference type="ARBA" id="ARBA00022840"/>
    </source>
</evidence>
<feature type="compositionally biased region" description="Low complexity" evidence="3">
    <location>
        <begin position="477"/>
        <end position="489"/>
    </location>
</feature>
<dbReference type="GO" id="GO:0035556">
    <property type="term" value="P:intracellular signal transduction"/>
    <property type="evidence" value="ECO:0007669"/>
    <property type="project" value="TreeGrafter"/>
</dbReference>
<dbReference type="Proteomes" id="UP000515158">
    <property type="component" value="Unplaced"/>
</dbReference>
<feature type="compositionally biased region" description="Basic and acidic residues" evidence="3">
    <location>
        <begin position="928"/>
        <end position="952"/>
    </location>
</feature>
<feature type="region of interest" description="Disordered" evidence="3">
    <location>
        <begin position="689"/>
        <end position="724"/>
    </location>
</feature>
<dbReference type="Pfam" id="PF00069">
    <property type="entry name" value="Pkinase"/>
    <property type="match status" value="1"/>
</dbReference>
<organism evidence="6">
    <name type="scientific">Thrips palmi</name>
    <name type="common">Melon thrips</name>
    <dbReference type="NCBI Taxonomy" id="161013"/>
    <lineage>
        <taxon>Eukaryota</taxon>
        <taxon>Metazoa</taxon>
        <taxon>Ecdysozoa</taxon>
        <taxon>Arthropoda</taxon>
        <taxon>Hexapoda</taxon>
        <taxon>Insecta</taxon>
        <taxon>Pterygota</taxon>
        <taxon>Neoptera</taxon>
        <taxon>Paraneoptera</taxon>
        <taxon>Thysanoptera</taxon>
        <taxon>Terebrantia</taxon>
        <taxon>Thripoidea</taxon>
        <taxon>Thripidae</taxon>
        <taxon>Thrips</taxon>
    </lineage>
</organism>
<evidence type="ECO:0000313" key="5">
    <source>
        <dbReference type="Proteomes" id="UP000515158"/>
    </source>
</evidence>
<feature type="region of interest" description="Disordered" evidence="3">
    <location>
        <begin position="370"/>
        <end position="430"/>
    </location>
</feature>
<reference evidence="6" key="1">
    <citation type="submission" date="2025-08" db="UniProtKB">
        <authorList>
            <consortium name="RefSeq"/>
        </authorList>
    </citation>
    <scope>IDENTIFICATION</scope>
    <source>
        <tissue evidence="6">Total insect</tissue>
    </source>
</reference>
<dbReference type="GeneID" id="117643244"/>
<dbReference type="GO" id="GO:0005524">
    <property type="term" value="F:ATP binding"/>
    <property type="evidence" value="ECO:0007669"/>
    <property type="project" value="UniProtKB-KW"/>
</dbReference>
<feature type="region of interest" description="Disordered" evidence="3">
    <location>
        <begin position="459"/>
        <end position="534"/>
    </location>
</feature>
<feature type="compositionally biased region" description="Polar residues" evidence="3">
    <location>
        <begin position="860"/>
        <end position="895"/>
    </location>
</feature>
<keyword evidence="2" id="KW-0067">ATP-binding</keyword>
<feature type="region of interest" description="Disordered" evidence="3">
    <location>
        <begin position="834"/>
        <end position="955"/>
    </location>
</feature>
<evidence type="ECO:0000313" key="6">
    <source>
        <dbReference type="RefSeq" id="XP_034237887.1"/>
    </source>
</evidence>
<feature type="domain" description="Protein kinase" evidence="4">
    <location>
        <begin position="15"/>
        <end position="288"/>
    </location>
</feature>
<dbReference type="PROSITE" id="PS50011">
    <property type="entry name" value="PROTEIN_KINASE_DOM"/>
    <property type="match status" value="1"/>
</dbReference>
<evidence type="ECO:0000256" key="1">
    <source>
        <dbReference type="ARBA" id="ARBA00022741"/>
    </source>
</evidence>
<feature type="compositionally biased region" description="Basic and acidic residues" evidence="3">
    <location>
        <begin position="896"/>
        <end position="910"/>
    </location>
</feature>
<dbReference type="GO" id="GO:0005737">
    <property type="term" value="C:cytoplasm"/>
    <property type="evidence" value="ECO:0007669"/>
    <property type="project" value="TreeGrafter"/>
</dbReference>
<dbReference type="FunFam" id="1.10.510.10:FF:000571">
    <property type="entry name" value="Maternal embryonic leucine zipper kinase"/>
    <property type="match status" value="1"/>
</dbReference>
<dbReference type="RefSeq" id="XP_034237887.1">
    <property type="nucleotide sequence ID" value="XM_034381996.1"/>
</dbReference>
<dbReference type="Gene3D" id="1.10.510.10">
    <property type="entry name" value="Transferase(Phosphotransferase) domain 1"/>
    <property type="match status" value="1"/>
</dbReference>
<dbReference type="OrthoDB" id="193931at2759"/>
<dbReference type="InterPro" id="IPR000719">
    <property type="entry name" value="Prot_kinase_dom"/>
</dbReference>
<protein>
    <submittedName>
        <fullName evidence="6">Serine/threonine-protein kinase MARK1-like</fullName>
    </submittedName>
</protein>
<feature type="compositionally biased region" description="Low complexity" evidence="3">
    <location>
        <begin position="496"/>
        <end position="511"/>
    </location>
</feature>
<evidence type="ECO:0000256" key="3">
    <source>
        <dbReference type="SAM" id="MobiDB-lite"/>
    </source>
</evidence>
<keyword evidence="5" id="KW-1185">Reference proteome</keyword>
<feature type="compositionally biased region" description="Acidic residues" evidence="3">
    <location>
        <begin position="459"/>
        <end position="476"/>
    </location>
</feature>
<proteinExistence type="predicted"/>
<keyword evidence="1" id="KW-0547">Nucleotide-binding</keyword>
<dbReference type="InterPro" id="IPR011009">
    <property type="entry name" value="Kinase-like_dom_sf"/>
</dbReference>
<dbReference type="AlphaFoldDB" id="A0A6P8YUV0"/>
<name>A0A6P8YUV0_THRPL</name>
<dbReference type="PANTHER" id="PTHR24346">
    <property type="entry name" value="MAP/MICROTUBULE AFFINITY-REGULATING KINASE"/>
    <property type="match status" value="1"/>
</dbReference>
<dbReference type="KEGG" id="tpal:117643244"/>
<accession>A0A6P8YUV0</accession>
<dbReference type="PANTHER" id="PTHR24346:SF30">
    <property type="entry name" value="MATERNAL EMBRYONIC LEUCINE ZIPPER KINASE"/>
    <property type="match status" value="1"/>
</dbReference>
<gene>
    <name evidence="6" type="primary">LOC117643244</name>
</gene>
<dbReference type="PROSITE" id="PS00108">
    <property type="entry name" value="PROTEIN_KINASE_ST"/>
    <property type="match status" value="1"/>
</dbReference>
<dbReference type="SMART" id="SM00220">
    <property type="entry name" value="S_TKc"/>
    <property type="match status" value="1"/>
</dbReference>
<dbReference type="GO" id="GO:0004674">
    <property type="term" value="F:protein serine/threonine kinase activity"/>
    <property type="evidence" value="ECO:0007669"/>
    <property type="project" value="TreeGrafter"/>
</dbReference>
<feature type="compositionally biased region" description="Polar residues" evidence="3">
    <location>
        <begin position="703"/>
        <end position="713"/>
    </location>
</feature>
<evidence type="ECO:0000259" key="4">
    <source>
        <dbReference type="PROSITE" id="PS50011"/>
    </source>
</evidence>